<gene>
    <name evidence="1" type="ORF">CQW49_07010</name>
</gene>
<dbReference type="RefSeq" id="WP_003611985.1">
    <property type="nucleotide sequence ID" value="NZ_ADVE02000001.1"/>
</dbReference>
<sequence length="253" mass="27685">MKRVCVIGNSHLAALRLSRGRAHPGSEFSYSFFALHGSLHPSLLLKDGRLFAKKPENVRTDIEGAAHLGVDPAAYDAIVISAFGLPLVTKDILSLTHPLAEARCADWRIEDATDLPLVSRAVMTEILSSRLAGFPSLLTIQQIAQIFSGPIIIQPKPKPAHLCFQDREWSLVARYGESLPHVIADFIEMHDAATRRLLDKISPRPILLGFPALPDETPSSVPDAYSQKNDGFHKNGLYGAAVIEQIEQALTGR</sequence>
<evidence type="ECO:0000313" key="1">
    <source>
        <dbReference type="EMBL" id="ATQ67664.1"/>
    </source>
</evidence>
<accession>A0A2D2CY88</accession>
<organism evidence="1 2">
    <name type="scientific">Methylosinus trichosporium (strain ATCC 35070 / NCIMB 11131 / UNIQEM 75 / OB3b)</name>
    <dbReference type="NCBI Taxonomy" id="595536"/>
    <lineage>
        <taxon>Bacteria</taxon>
        <taxon>Pseudomonadati</taxon>
        <taxon>Pseudomonadota</taxon>
        <taxon>Alphaproteobacteria</taxon>
        <taxon>Hyphomicrobiales</taxon>
        <taxon>Methylocystaceae</taxon>
        <taxon>Methylosinus</taxon>
    </lineage>
</organism>
<evidence type="ECO:0000313" key="2">
    <source>
        <dbReference type="Proteomes" id="UP000230709"/>
    </source>
</evidence>
<dbReference type="AlphaFoldDB" id="A0A2D2CY88"/>
<dbReference type="EMBL" id="CP023737">
    <property type="protein sequence ID" value="ATQ67664.1"/>
    <property type="molecule type" value="Genomic_DNA"/>
</dbReference>
<dbReference type="Proteomes" id="UP000230709">
    <property type="component" value="Chromosome"/>
</dbReference>
<keyword evidence="2" id="KW-1185">Reference proteome</keyword>
<name>A0A2D2CY88_METT3</name>
<reference evidence="2" key="1">
    <citation type="submission" date="2017-10" db="EMBL/GenBank/DDBJ databases">
        <title>Completed PacBio SMRT sequence of Methylosinus trichosporium OB3b reveals presence of a third large plasmid.</title>
        <authorList>
            <person name="Charles T.C."/>
            <person name="Lynch M.D.J."/>
            <person name="Heil J.R."/>
            <person name="Cheng J."/>
        </authorList>
    </citation>
    <scope>NUCLEOTIDE SEQUENCE [LARGE SCALE GENOMIC DNA]</scope>
    <source>
        <strain evidence="2">OB3b</strain>
    </source>
</reference>
<evidence type="ECO:0008006" key="3">
    <source>
        <dbReference type="Google" id="ProtNLM"/>
    </source>
</evidence>
<proteinExistence type="predicted"/>
<dbReference type="KEGG" id="mtw:CQW49_07010"/>
<protein>
    <recommendedName>
        <fullName evidence="3">SGNH/GDSL hydrolase family protein</fullName>
    </recommendedName>
</protein>
<dbReference type="STRING" id="595536.GCA_000178815_03755"/>